<organism evidence="2 3">
    <name type="scientific">Deinococcus cellulosilyticus (strain DSM 18568 / NBRC 106333 / KACC 11606 / 5516J-15)</name>
    <dbReference type="NCBI Taxonomy" id="1223518"/>
    <lineage>
        <taxon>Bacteria</taxon>
        <taxon>Thermotogati</taxon>
        <taxon>Deinococcota</taxon>
        <taxon>Deinococci</taxon>
        <taxon>Deinococcales</taxon>
        <taxon>Deinococcaceae</taxon>
        <taxon>Deinococcus</taxon>
    </lineage>
</organism>
<name>A0A511NB27_DEIC1</name>
<reference evidence="2 3" key="1">
    <citation type="submission" date="2019-07" db="EMBL/GenBank/DDBJ databases">
        <title>Whole genome shotgun sequence of Deinococcus cellulosilyticus NBRC 106333.</title>
        <authorList>
            <person name="Hosoyama A."/>
            <person name="Uohara A."/>
            <person name="Ohji S."/>
            <person name="Ichikawa N."/>
        </authorList>
    </citation>
    <scope>NUCLEOTIDE SEQUENCE [LARGE SCALE GENOMIC DNA]</scope>
    <source>
        <strain evidence="2 3">NBRC 106333</strain>
    </source>
</reference>
<keyword evidence="3" id="KW-1185">Reference proteome</keyword>
<dbReference type="AlphaFoldDB" id="A0A511NB27"/>
<evidence type="ECO:0000313" key="2">
    <source>
        <dbReference type="EMBL" id="GEM50025.1"/>
    </source>
</evidence>
<accession>A0A511NB27</accession>
<comment type="caution">
    <text evidence="2">The sequence shown here is derived from an EMBL/GenBank/DDBJ whole genome shotgun (WGS) entry which is preliminary data.</text>
</comment>
<dbReference type="Proteomes" id="UP000321306">
    <property type="component" value="Unassembled WGS sequence"/>
</dbReference>
<evidence type="ECO:0000313" key="3">
    <source>
        <dbReference type="Proteomes" id="UP000321306"/>
    </source>
</evidence>
<dbReference type="RefSeq" id="WP_146891744.1">
    <property type="nucleotide sequence ID" value="NZ_BJXB01000053.1"/>
</dbReference>
<dbReference type="EMBL" id="BJXB01000053">
    <property type="protein sequence ID" value="GEM50025.1"/>
    <property type="molecule type" value="Genomic_DNA"/>
</dbReference>
<feature type="compositionally biased region" description="Basic and acidic residues" evidence="1">
    <location>
        <begin position="1"/>
        <end position="13"/>
    </location>
</feature>
<dbReference type="OrthoDB" id="4563059at2"/>
<proteinExistence type="predicted"/>
<protein>
    <submittedName>
        <fullName evidence="2">Uncharacterized protein</fullName>
    </submittedName>
</protein>
<evidence type="ECO:0000256" key="1">
    <source>
        <dbReference type="SAM" id="MobiDB-lite"/>
    </source>
</evidence>
<sequence length="82" mass="9057">MSREEPTVSRDVHYVAPGSADGKHPPAHRAAKVTAIPDLNDPWTISVVVFNPTGLHFNLSVPYDETGQKPGTWHYPERKPNA</sequence>
<gene>
    <name evidence="2" type="ORF">DC3_56600</name>
</gene>
<feature type="region of interest" description="Disordered" evidence="1">
    <location>
        <begin position="1"/>
        <end position="26"/>
    </location>
</feature>